<evidence type="ECO:0000313" key="3">
    <source>
        <dbReference type="EMBL" id="CUA99099.1"/>
    </source>
</evidence>
<reference evidence="4" key="1">
    <citation type="submission" date="2015-08" db="EMBL/GenBank/DDBJ databases">
        <authorList>
            <person name="Varghese N."/>
        </authorList>
    </citation>
    <scope>NUCLEOTIDE SEQUENCE [LARGE SCALE GENOMIC DNA]</scope>
    <source>
        <strain evidence="4">DSM 23407</strain>
    </source>
</reference>
<dbReference type="NCBIfam" id="TIGR01409">
    <property type="entry name" value="TAT_signal_seq"/>
    <property type="match status" value="1"/>
</dbReference>
<name>A0A0K6I7K6_9HYPH</name>
<dbReference type="PROSITE" id="PS51318">
    <property type="entry name" value="TAT"/>
    <property type="match status" value="1"/>
</dbReference>
<evidence type="ECO:0000313" key="4">
    <source>
        <dbReference type="Proteomes" id="UP000183900"/>
    </source>
</evidence>
<dbReference type="InterPro" id="IPR006311">
    <property type="entry name" value="TAT_signal"/>
</dbReference>
<feature type="chain" id="PRO_5005505239" evidence="1">
    <location>
        <begin position="21"/>
        <end position="448"/>
    </location>
</feature>
<feature type="signal peptide" evidence="1">
    <location>
        <begin position="1"/>
        <end position="20"/>
    </location>
</feature>
<organism evidence="3 4">
    <name type="scientific">Pannonibacter indicus</name>
    <dbReference type="NCBI Taxonomy" id="466044"/>
    <lineage>
        <taxon>Bacteria</taxon>
        <taxon>Pseudomonadati</taxon>
        <taxon>Pseudomonadota</taxon>
        <taxon>Alphaproteobacteria</taxon>
        <taxon>Hyphomicrobiales</taxon>
        <taxon>Stappiaceae</taxon>
        <taxon>Pannonibacter</taxon>
    </lineage>
</organism>
<dbReference type="RefSeq" id="WP_055456572.1">
    <property type="nucleotide sequence ID" value="NZ_CYHE01000012.1"/>
</dbReference>
<feature type="domain" description="FAD/NAD(P)-binding" evidence="2">
    <location>
        <begin position="41"/>
        <end position="143"/>
    </location>
</feature>
<dbReference type="SUPFAM" id="SSF51905">
    <property type="entry name" value="FAD/NAD(P)-binding domain"/>
    <property type="match status" value="2"/>
</dbReference>
<gene>
    <name evidence="3" type="ORF">Ga0061067_11220</name>
</gene>
<dbReference type="InterPro" id="IPR015904">
    <property type="entry name" value="Sulphide_quinone_reductase"/>
</dbReference>
<keyword evidence="1" id="KW-0732">Signal</keyword>
<dbReference type="Proteomes" id="UP000183900">
    <property type="component" value="Unassembled WGS sequence"/>
</dbReference>
<dbReference type="InterPro" id="IPR019546">
    <property type="entry name" value="TAT_signal_bac_arc"/>
</dbReference>
<dbReference type="GO" id="GO:0070221">
    <property type="term" value="P:sulfide oxidation, using sulfide:quinone oxidoreductase"/>
    <property type="evidence" value="ECO:0007669"/>
    <property type="project" value="TreeGrafter"/>
</dbReference>
<evidence type="ECO:0000256" key="1">
    <source>
        <dbReference type="SAM" id="SignalP"/>
    </source>
</evidence>
<dbReference type="GO" id="GO:0071949">
    <property type="term" value="F:FAD binding"/>
    <property type="evidence" value="ECO:0007669"/>
    <property type="project" value="TreeGrafter"/>
</dbReference>
<dbReference type="InterPro" id="IPR023753">
    <property type="entry name" value="FAD/NAD-binding_dom"/>
</dbReference>
<protein>
    <submittedName>
        <fullName evidence="3">NADPH-dependent 2,4-dienoyl-CoA reductase, sulfur reductase, or a related oxidoreductase</fullName>
    </submittedName>
</protein>
<dbReference type="Pfam" id="PF07992">
    <property type="entry name" value="Pyr_redox_2"/>
    <property type="match status" value="1"/>
</dbReference>
<accession>A0A0K6I7K6</accession>
<sequence length="448" mass="47982">MSKNKHFTLSRRSFMGLAGAAGATAVLAVPGKAQPVSTKARIVIIGAGAAGTALANRLVERLNGASITLIDARAEHIYQPGLSLVAAGLKPASYTLSRTSDWLPKGITLITDTAAAVDPLSKVVSTTGGQTVAYDFLVLAPGLMLDHDAIEGFSLDLVGKDGIGALYAGPDYAARTWAAASAFTEKGGIGLFTRPATEMKCAGAPLKHTFLIDDIASRGAGRSKYEIHYAAHNNALFSVPIVSEKVRMLFGERGIKTHYSHVLKAVDPARKLATFAVTSKDPAAGTDVTLQQELPYDYLHVIPPQRAPQFIRSSGLSWADKWTDQGWVECDQKTLRHLRFPEIFALGDVAGVPKGKTAASVKWQTPVVEDHLVAAISGQEGTAIYDGYTSCPLITRVGRAMLVEFDYHNNLVPSFPGLIAPLEELWISWLMKEVALKATYNAMLRGKA</sequence>
<dbReference type="AlphaFoldDB" id="A0A0K6I7K6"/>
<dbReference type="OrthoDB" id="9805710at2"/>
<dbReference type="EMBL" id="CYHE01000012">
    <property type="protein sequence ID" value="CUA99099.1"/>
    <property type="molecule type" value="Genomic_DNA"/>
</dbReference>
<proteinExistence type="predicted"/>
<dbReference type="PANTHER" id="PTHR10632:SF2">
    <property type="entry name" value="SULFIDE:QUINONE OXIDOREDUCTASE, MITOCHONDRIAL"/>
    <property type="match status" value="1"/>
</dbReference>
<keyword evidence="4" id="KW-1185">Reference proteome</keyword>
<evidence type="ECO:0000259" key="2">
    <source>
        <dbReference type="Pfam" id="PF07992"/>
    </source>
</evidence>
<dbReference type="PANTHER" id="PTHR10632">
    <property type="entry name" value="SULFIDE:QUINONE OXIDOREDUCTASE"/>
    <property type="match status" value="1"/>
</dbReference>
<dbReference type="InterPro" id="IPR036188">
    <property type="entry name" value="FAD/NAD-bd_sf"/>
</dbReference>
<dbReference type="Gene3D" id="3.50.50.60">
    <property type="entry name" value="FAD/NAD(P)-binding domain"/>
    <property type="match status" value="2"/>
</dbReference>
<dbReference type="GO" id="GO:0070224">
    <property type="term" value="F:sulfide:quinone oxidoreductase activity"/>
    <property type="evidence" value="ECO:0007669"/>
    <property type="project" value="TreeGrafter"/>
</dbReference>